<dbReference type="EMBL" id="JAYGIM010000038">
    <property type="protein sequence ID" value="MEA5429735.1"/>
    <property type="molecule type" value="Genomic_DNA"/>
</dbReference>
<name>A0ABU5SR44_9BACT</name>
<feature type="domain" description="TonB-dependent receptor-like beta-barrel" evidence="4">
    <location>
        <begin position="8"/>
        <end position="175"/>
    </location>
</feature>
<dbReference type="Pfam" id="PF00593">
    <property type="entry name" value="TonB_dep_Rec_b-barrel"/>
    <property type="match status" value="1"/>
</dbReference>
<keyword evidence="5" id="KW-0675">Receptor</keyword>
<dbReference type="Proteomes" id="UP001302222">
    <property type="component" value="Unassembled WGS sequence"/>
</dbReference>
<protein>
    <submittedName>
        <fullName evidence="5">TonB-dependent receptor</fullName>
    </submittedName>
</protein>
<organism evidence="5 6">
    <name type="scientific">Arcicella lustrica</name>
    <dbReference type="NCBI Taxonomy" id="2984196"/>
    <lineage>
        <taxon>Bacteria</taxon>
        <taxon>Pseudomonadati</taxon>
        <taxon>Bacteroidota</taxon>
        <taxon>Cytophagia</taxon>
        <taxon>Cytophagales</taxon>
        <taxon>Flectobacillaceae</taxon>
        <taxon>Arcicella</taxon>
    </lineage>
</organism>
<comment type="caution">
    <text evidence="5">The sequence shown here is derived from an EMBL/GenBank/DDBJ whole genome shotgun (WGS) entry which is preliminary data.</text>
</comment>
<keyword evidence="6" id="KW-1185">Reference proteome</keyword>
<evidence type="ECO:0000313" key="6">
    <source>
        <dbReference type="Proteomes" id="UP001302222"/>
    </source>
</evidence>
<dbReference type="InterPro" id="IPR036942">
    <property type="entry name" value="Beta-barrel_TonB_sf"/>
</dbReference>
<dbReference type="SUPFAM" id="SSF56935">
    <property type="entry name" value="Porins"/>
    <property type="match status" value="1"/>
</dbReference>
<accession>A0ABU5SR44</accession>
<evidence type="ECO:0000256" key="2">
    <source>
        <dbReference type="ARBA" id="ARBA00023136"/>
    </source>
</evidence>
<evidence type="ECO:0000259" key="4">
    <source>
        <dbReference type="Pfam" id="PF00593"/>
    </source>
</evidence>
<proteinExistence type="predicted"/>
<evidence type="ECO:0000313" key="5">
    <source>
        <dbReference type="EMBL" id="MEA5429735.1"/>
    </source>
</evidence>
<feature type="non-terminal residue" evidence="5">
    <location>
        <position position="179"/>
    </location>
</feature>
<evidence type="ECO:0000256" key="3">
    <source>
        <dbReference type="ARBA" id="ARBA00023237"/>
    </source>
</evidence>
<dbReference type="Gene3D" id="2.40.170.20">
    <property type="entry name" value="TonB-dependent receptor, beta-barrel domain"/>
    <property type="match status" value="1"/>
</dbReference>
<comment type="subcellular location">
    <subcellularLocation>
        <location evidence="1">Cell outer membrane</location>
    </subcellularLocation>
</comment>
<evidence type="ECO:0000256" key="1">
    <source>
        <dbReference type="ARBA" id="ARBA00004442"/>
    </source>
</evidence>
<gene>
    <name evidence="5" type="ORF">VB798_24310</name>
</gene>
<dbReference type="InterPro" id="IPR000531">
    <property type="entry name" value="Beta-barrel_TonB"/>
</dbReference>
<dbReference type="RefSeq" id="WP_323689837.1">
    <property type="nucleotide sequence ID" value="NZ_JAYGIM010000038.1"/>
</dbReference>
<reference evidence="5 6" key="1">
    <citation type="submission" date="2023-12" db="EMBL/GenBank/DDBJ databases">
        <title>Novel species of the genus Arcicella isolated from rivers.</title>
        <authorList>
            <person name="Lu H."/>
        </authorList>
    </citation>
    <scope>NUCLEOTIDE SEQUENCE [LARGE SCALE GENOMIC DNA]</scope>
    <source>
        <strain evidence="5 6">DC25W</strain>
    </source>
</reference>
<keyword evidence="3" id="KW-0998">Cell outer membrane</keyword>
<sequence>MFAQDPRQTNRERNWFDVNWNMLAVHFDHKFNETNLFNLRLFGLSAHRYSLGFRPNRVATIDDNSDRDLIKGEFENWGTETRYLKRYSIAKKQSILLVGGRYYHGFNHSLQGLGSTGKDANFNFVEPERFITYDYSFPNRNVSLFAENIFYLNDKLSVTPGIRYEYISTKADGYYGSIM</sequence>
<keyword evidence="2" id="KW-0472">Membrane</keyword>